<keyword evidence="19" id="KW-1185">Reference proteome</keyword>
<evidence type="ECO:0000256" key="12">
    <source>
        <dbReference type="ARBA" id="ARBA00023316"/>
    </source>
</evidence>
<comment type="similarity">
    <text evidence="14">Belongs to the MurCDEF family.</text>
</comment>
<evidence type="ECO:0000256" key="10">
    <source>
        <dbReference type="ARBA" id="ARBA00022984"/>
    </source>
</evidence>
<keyword evidence="10 14" id="KW-0573">Peptidoglycan synthesis</keyword>
<feature type="domain" description="Mur ligase N-terminal catalytic" evidence="15">
    <location>
        <begin position="15"/>
        <end position="111"/>
    </location>
</feature>
<feature type="domain" description="Mur ligase C-terminal" evidence="16">
    <location>
        <begin position="348"/>
        <end position="480"/>
    </location>
</feature>
<dbReference type="PATRIC" id="fig|1125718.3.peg.1454"/>
<dbReference type="InterPro" id="IPR013221">
    <property type="entry name" value="Mur_ligase_cen"/>
</dbReference>
<dbReference type="Pfam" id="PF02875">
    <property type="entry name" value="Mur_ligase_C"/>
    <property type="match status" value="1"/>
</dbReference>
<dbReference type="GO" id="GO:0009252">
    <property type="term" value="P:peptidoglycan biosynthetic process"/>
    <property type="evidence" value="ECO:0007669"/>
    <property type="project" value="UniProtKB-UniRule"/>
</dbReference>
<evidence type="ECO:0000256" key="8">
    <source>
        <dbReference type="ARBA" id="ARBA00022840"/>
    </source>
</evidence>
<dbReference type="eggNOG" id="COG0773">
    <property type="taxonomic scope" value="Bacteria"/>
</dbReference>
<evidence type="ECO:0000256" key="9">
    <source>
        <dbReference type="ARBA" id="ARBA00022960"/>
    </source>
</evidence>
<evidence type="ECO:0000256" key="2">
    <source>
        <dbReference type="ARBA" id="ARBA00004752"/>
    </source>
</evidence>
<dbReference type="GO" id="GO:0005737">
    <property type="term" value="C:cytoplasm"/>
    <property type="evidence" value="ECO:0007669"/>
    <property type="project" value="UniProtKB-SubCell"/>
</dbReference>
<sequence>MMSMSGATDLNGRAFHLIGVGGAGMSVLAQLLAERGATVTGSDAAGGDAFDHLRGLGLTVALGHDAAHVPAGATVVVSTAIKEDNPELAAARERGQEVIHRSQALALAARGRDFVAVAGAHGKTTTSGMLAQALSVAGEDPSFAVGGVVRDLGAGARLGGGRAFVAEADESDRSFLNYEPYLAVVTNVEPDHLDNYGTTEAFERAFLDFACNLRTGGRLIVCADDPGGLRLARAAVAKGVPVTTYGTVDAGLGAEGRLIDDAHVRVEIIERRAGGTSALLTLWRDETTDPGPVRPEDCTVTGPIALELALPGDHIVLDAAAAWAAGIELGVEPEAMARALGAFGGTGRRFEERGEVAGVRVIDDYAHHPTEIEALLTAAREVADARSGRVLALFQPHLFSRTRAFADRFGAALDNADLVVVTSIYPARETQEDFPDVTGATVADRIEGARAQYIADHVEAAHALADAARPGDVLLTIGAGDVTRLGPVILERLEQVGRPGVSQGDSAQ</sequence>
<dbReference type="EC" id="6.3.2.8" evidence="3 14"/>
<dbReference type="SUPFAM" id="SSF53623">
    <property type="entry name" value="MurD-like peptide ligases, catalytic domain"/>
    <property type="match status" value="1"/>
</dbReference>
<gene>
    <name evidence="14 18" type="primary">murC</name>
    <name evidence="18" type="ORF">HMPREF1318_0278</name>
</gene>
<reference evidence="18 19" key="1">
    <citation type="submission" date="2012-05" db="EMBL/GenBank/DDBJ databases">
        <authorList>
            <person name="Harkins D.M."/>
            <person name="Madupu R."/>
            <person name="Durkin A.S."/>
            <person name="Torralba M."/>
            <person name="Methe B."/>
            <person name="Sutton G.G."/>
            <person name="Nelson K.E."/>
        </authorList>
    </citation>
    <scope>NUCLEOTIDE SEQUENCE [LARGE SCALE GENOMIC DNA]</scope>
    <source>
        <strain evidence="18 19">F0489</strain>
    </source>
</reference>
<evidence type="ECO:0000256" key="4">
    <source>
        <dbReference type="ARBA" id="ARBA00022490"/>
    </source>
</evidence>
<evidence type="ECO:0000256" key="3">
    <source>
        <dbReference type="ARBA" id="ARBA00012211"/>
    </source>
</evidence>
<dbReference type="InterPro" id="IPR004101">
    <property type="entry name" value="Mur_ligase_C"/>
</dbReference>
<keyword evidence="9 14" id="KW-0133">Cell shape</keyword>
<keyword evidence="4 14" id="KW-0963">Cytoplasm</keyword>
<dbReference type="InterPro" id="IPR000713">
    <property type="entry name" value="Mur_ligase_N"/>
</dbReference>
<dbReference type="SUPFAM" id="SSF53244">
    <property type="entry name" value="MurD-like peptide ligases, peptide-binding domain"/>
    <property type="match status" value="1"/>
</dbReference>
<dbReference type="Gene3D" id="3.40.50.720">
    <property type="entry name" value="NAD(P)-binding Rossmann-like Domain"/>
    <property type="match status" value="1"/>
</dbReference>
<dbReference type="NCBIfam" id="TIGR01082">
    <property type="entry name" value="murC"/>
    <property type="match status" value="1"/>
</dbReference>
<dbReference type="EMBL" id="AKFT01000113">
    <property type="protein sequence ID" value="EJF44359.1"/>
    <property type="molecule type" value="Genomic_DNA"/>
</dbReference>
<keyword evidence="7 14" id="KW-0547">Nucleotide-binding</keyword>
<dbReference type="Pfam" id="PF01225">
    <property type="entry name" value="Mur_ligase"/>
    <property type="match status" value="1"/>
</dbReference>
<organism evidence="18 19">
    <name type="scientific">Actinomyces massiliensis F0489</name>
    <dbReference type="NCBI Taxonomy" id="1125718"/>
    <lineage>
        <taxon>Bacteria</taxon>
        <taxon>Bacillati</taxon>
        <taxon>Actinomycetota</taxon>
        <taxon>Actinomycetes</taxon>
        <taxon>Actinomycetales</taxon>
        <taxon>Actinomycetaceae</taxon>
        <taxon>Actinomyces</taxon>
    </lineage>
</organism>
<evidence type="ECO:0000259" key="16">
    <source>
        <dbReference type="Pfam" id="PF02875"/>
    </source>
</evidence>
<dbReference type="PANTHER" id="PTHR43445">
    <property type="entry name" value="UDP-N-ACETYLMURAMATE--L-ALANINE LIGASE-RELATED"/>
    <property type="match status" value="1"/>
</dbReference>
<dbReference type="GO" id="GO:0051301">
    <property type="term" value="P:cell division"/>
    <property type="evidence" value="ECO:0007669"/>
    <property type="project" value="UniProtKB-KW"/>
</dbReference>
<evidence type="ECO:0000256" key="14">
    <source>
        <dbReference type="HAMAP-Rule" id="MF_00046"/>
    </source>
</evidence>
<dbReference type="Gene3D" id="3.40.1190.10">
    <property type="entry name" value="Mur-like, catalytic domain"/>
    <property type="match status" value="1"/>
</dbReference>
<evidence type="ECO:0000313" key="18">
    <source>
        <dbReference type="EMBL" id="EJF44359.1"/>
    </source>
</evidence>
<evidence type="ECO:0000256" key="11">
    <source>
        <dbReference type="ARBA" id="ARBA00023306"/>
    </source>
</evidence>
<evidence type="ECO:0000259" key="17">
    <source>
        <dbReference type="Pfam" id="PF08245"/>
    </source>
</evidence>
<dbReference type="InterPro" id="IPR036565">
    <property type="entry name" value="Mur-like_cat_sf"/>
</dbReference>
<keyword evidence="5 14" id="KW-0436">Ligase</keyword>
<dbReference type="InterPro" id="IPR036615">
    <property type="entry name" value="Mur_ligase_C_dom_sf"/>
</dbReference>
<protein>
    <recommendedName>
        <fullName evidence="3 14">UDP-N-acetylmuramate--L-alanine ligase</fullName>
        <ecNumber evidence="3 14">6.3.2.8</ecNumber>
    </recommendedName>
    <alternativeName>
        <fullName evidence="14">UDP-N-acetylmuramoyl-L-alanine synthetase</fullName>
    </alternativeName>
</protein>
<dbReference type="InterPro" id="IPR005758">
    <property type="entry name" value="UDP-N-AcMur_Ala_ligase_MurC"/>
</dbReference>
<dbReference type="GO" id="GO:0071555">
    <property type="term" value="P:cell wall organization"/>
    <property type="evidence" value="ECO:0007669"/>
    <property type="project" value="UniProtKB-KW"/>
</dbReference>
<dbReference type="UniPathway" id="UPA00219"/>
<dbReference type="GO" id="GO:0008360">
    <property type="term" value="P:regulation of cell shape"/>
    <property type="evidence" value="ECO:0007669"/>
    <property type="project" value="UniProtKB-KW"/>
</dbReference>
<comment type="caution">
    <text evidence="18">The sequence shown here is derived from an EMBL/GenBank/DDBJ whole genome shotgun (WGS) entry which is preliminary data.</text>
</comment>
<comment type="catalytic activity">
    <reaction evidence="13 14">
        <text>UDP-N-acetyl-alpha-D-muramate + L-alanine + ATP = UDP-N-acetyl-alpha-D-muramoyl-L-alanine + ADP + phosphate + H(+)</text>
        <dbReference type="Rhea" id="RHEA:23372"/>
        <dbReference type="ChEBI" id="CHEBI:15378"/>
        <dbReference type="ChEBI" id="CHEBI:30616"/>
        <dbReference type="ChEBI" id="CHEBI:43474"/>
        <dbReference type="ChEBI" id="CHEBI:57972"/>
        <dbReference type="ChEBI" id="CHEBI:70757"/>
        <dbReference type="ChEBI" id="CHEBI:83898"/>
        <dbReference type="ChEBI" id="CHEBI:456216"/>
        <dbReference type="EC" id="6.3.2.8"/>
    </reaction>
</comment>
<evidence type="ECO:0000256" key="5">
    <source>
        <dbReference type="ARBA" id="ARBA00022598"/>
    </source>
</evidence>
<evidence type="ECO:0000256" key="6">
    <source>
        <dbReference type="ARBA" id="ARBA00022618"/>
    </source>
</evidence>
<comment type="subcellular location">
    <subcellularLocation>
        <location evidence="1 14">Cytoplasm</location>
    </subcellularLocation>
</comment>
<evidence type="ECO:0000256" key="13">
    <source>
        <dbReference type="ARBA" id="ARBA00047833"/>
    </source>
</evidence>
<dbReference type="HAMAP" id="MF_00046">
    <property type="entry name" value="MurC"/>
    <property type="match status" value="1"/>
</dbReference>
<dbReference type="GO" id="GO:0008763">
    <property type="term" value="F:UDP-N-acetylmuramate-L-alanine ligase activity"/>
    <property type="evidence" value="ECO:0007669"/>
    <property type="project" value="UniProtKB-UniRule"/>
</dbReference>
<dbReference type="PANTHER" id="PTHR43445:SF3">
    <property type="entry name" value="UDP-N-ACETYLMURAMATE--L-ALANINE LIGASE"/>
    <property type="match status" value="1"/>
</dbReference>
<dbReference type="Pfam" id="PF08245">
    <property type="entry name" value="Mur_ligase_M"/>
    <property type="match status" value="1"/>
</dbReference>
<keyword evidence="8 14" id="KW-0067">ATP-binding</keyword>
<proteinExistence type="inferred from homology"/>
<accession>J0NBK3</accession>
<dbReference type="SUPFAM" id="SSF51984">
    <property type="entry name" value="MurCD N-terminal domain"/>
    <property type="match status" value="1"/>
</dbReference>
<keyword evidence="6 14" id="KW-0132">Cell division</keyword>
<evidence type="ECO:0000256" key="7">
    <source>
        <dbReference type="ARBA" id="ARBA00022741"/>
    </source>
</evidence>
<dbReference type="Gene3D" id="3.90.190.20">
    <property type="entry name" value="Mur ligase, C-terminal domain"/>
    <property type="match status" value="1"/>
</dbReference>
<dbReference type="InterPro" id="IPR050061">
    <property type="entry name" value="MurCDEF_pg_biosynth"/>
</dbReference>
<name>J0NBK3_9ACTO</name>
<dbReference type="GO" id="GO:0005524">
    <property type="term" value="F:ATP binding"/>
    <property type="evidence" value="ECO:0007669"/>
    <property type="project" value="UniProtKB-UniRule"/>
</dbReference>
<evidence type="ECO:0000256" key="1">
    <source>
        <dbReference type="ARBA" id="ARBA00004496"/>
    </source>
</evidence>
<feature type="binding site" evidence="14">
    <location>
        <begin position="119"/>
        <end position="125"/>
    </location>
    <ligand>
        <name>ATP</name>
        <dbReference type="ChEBI" id="CHEBI:30616"/>
    </ligand>
</feature>
<comment type="pathway">
    <text evidence="2 14">Cell wall biogenesis; peptidoglycan biosynthesis.</text>
</comment>
<feature type="domain" description="Mur ligase central" evidence="17">
    <location>
        <begin position="117"/>
        <end position="325"/>
    </location>
</feature>
<comment type="function">
    <text evidence="14">Cell wall formation.</text>
</comment>
<evidence type="ECO:0000259" key="15">
    <source>
        <dbReference type="Pfam" id="PF01225"/>
    </source>
</evidence>
<dbReference type="Proteomes" id="UP000002941">
    <property type="component" value="Unassembled WGS sequence"/>
</dbReference>
<evidence type="ECO:0000313" key="19">
    <source>
        <dbReference type="Proteomes" id="UP000002941"/>
    </source>
</evidence>
<dbReference type="AlphaFoldDB" id="J0NBK3"/>
<keyword evidence="11 14" id="KW-0131">Cell cycle</keyword>
<keyword evidence="12 14" id="KW-0961">Cell wall biogenesis/degradation</keyword>